<organism evidence="4 5">
    <name type="scientific">Haloarcula argentinensis</name>
    <dbReference type="NCBI Taxonomy" id="43776"/>
    <lineage>
        <taxon>Archaea</taxon>
        <taxon>Methanobacteriati</taxon>
        <taxon>Methanobacteriota</taxon>
        <taxon>Stenosarchaea group</taxon>
        <taxon>Halobacteria</taxon>
        <taxon>Halobacteriales</taxon>
        <taxon>Haloarculaceae</taxon>
        <taxon>Haloarcula</taxon>
    </lineage>
</organism>
<proteinExistence type="predicted"/>
<sequence>MKAQTVIVVIITAILIGTVPMTVSGDDWPDAEAAQCTSETEIIGEGSYSGTFDARGETDTYKLDLSSGEPVNVDFSTESSYPEITYGSEAITIDNADENADPRAVRGGWRVTYNGDGATASWRIYPEEDTVVCVRMSIPSDATFPIDWSLDLDGELATPTPTPESTPTPEDSGGVAEVSLPSQDSTGTQVIVNSAVVSEGGYIALHKGSAAGPVVGHSGYLEAGSHREIMIPVDQPLSRGEHTIVAMPHLDTDDNMEYNFPSADEPYTSAGDPVTDSATVTSFNEDTPTPTATPTPTPTPTLEPTQQQPTDTEDALQDTDGDGVIDSEDYAPRDPDVQRKSDVITTTGGSGPGFGFGITVLSALIVGVLTRQRS</sequence>
<dbReference type="RefSeq" id="WP_152422972.1">
    <property type="nucleotide sequence ID" value="NZ_BAABDY010000005.1"/>
</dbReference>
<dbReference type="Pfam" id="PF23951">
    <property type="entry name" value="DUF7282"/>
    <property type="match status" value="1"/>
</dbReference>
<evidence type="ECO:0000259" key="3">
    <source>
        <dbReference type="Pfam" id="PF23951"/>
    </source>
</evidence>
<reference evidence="4 5" key="1">
    <citation type="submission" date="2022-06" db="EMBL/GenBank/DDBJ databases">
        <title>Haloarcula sp. a new haloarchaeum isolate from saline soil.</title>
        <authorList>
            <person name="Strakova D."/>
            <person name="Galisteo C."/>
            <person name="Sanchez-Porro C."/>
            <person name="Ventosa A."/>
        </authorList>
    </citation>
    <scope>NUCLEOTIDE SEQUENCE [LARGE SCALE GENOMIC DNA]</scope>
    <source>
        <strain evidence="4 5">JCM 15760</strain>
    </source>
</reference>
<feature type="compositionally biased region" description="Pro residues" evidence="1">
    <location>
        <begin position="291"/>
        <end position="301"/>
    </location>
</feature>
<keyword evidence="2" id="KW-0472">Membrane</keyword>
<feature type="transmembrane region" description="Helical" evidence="2">
    <location>
        <begin position="353"/>
        <end position="370"/>
    </location>
</feature>
<feature type="compositionally biased region" description="Acidic residues" evidence="1">
    <location>
        <begin position="311"/>
        <end position="329"/>
    </location>
</feature>
<evidence type="ECO:0000256" key="1">
    <source>
        <dbReference type="SAM" id="MobiDB-lite"/>
    </source>
</evidence>
<protein>
    <recommendedName>
        <fullName evidence="3">DUF7282 domain-containing protein</fullName>
    </recommendedName>
</protein>
<feature type="region of interest" description="Disordered" evidence="1">
    <location>
        <begin position="257"/>
        <end position="350"/>
    </location>
</feature>
<evidence type="ECO:0000256" key="2">
    <source>
        <dbReference type="SAM" id="Phobius"/>
    </source>
</evidence>
<feature type="domain" description="DUF7282" evidence="3">
    <location>
        <begin position="176"/>
        <end position="281"/>
    </location>
</feature>
<dbReference type="Proteomes" id="UP001248536">
    <property type="component" value="Unassembled WGS sequence"/>
</dbReference>
<accession>A0ABU2F6G3</accession>
<keyword evidence="2" id="KW-1133">Transmembrane helix</keyword>
<dbReference type="PROSITE" id="PS00018">
    <property type="entry name" value="EF_HAND_1"/>
    <property type="match status" value="1"/>
</dbReference>
<feature type="region of interest" description="Disordered" evidence="1">
    <location>
        <begin position="153"/>
        <end position="186"/>
    </location>
</feature>
<gene>
    <name evidence="4" type="ORF">NC662_19115</name>
</gene>
<keyword evidence="2" id="KW-0812">Transmembrane</keyword>
<comment type="caution">
    <text evidence="4">The sequence shown here is derived from an EMBL/GenBank/DDBJ whole genome shotgun (WGS) entry which is preliminary data.</text>
</comment>
<feature type="compositionally biased region" description="Basic and acidic residues" evidence="1">
    <location>
        <begin position="330"/>
        <end position="342"/>
    </location>
</feature>
<evidence type="ECO:0000313" key="4">
    <source>
        <dbReference type="EMBL" id="MDS0255818.1"/>
    </source>
</evidence>
<keyword evidence="5" id="KW-1185">Reference proteome</keyword>
<evidence type="ECO:0000313" key="5">
    <source>
        <dbReference type="Proteomes" id="UP001248536"/>
    </source>
</evidence>
<dbReference type="InterPro" id="IPR018247">
    <property type="entry name" value="EF_Hand_1_Ca_BS"/>
</dbReference>
<name>A0ABU2F6G3_HALAR</name>
<dbReference type="InterPro" id="IPR055706">
    <property type="entry name" value="Slg1/2_DUF7282"/>
</dbReference>
<dbReference type="EMBL" id="JAMQCP010000005">
    <property type="protein sequence ID" value="MDS0255818.1"/>
    <property type="molecule type" value="Genomic_DNA"/>
</dbReference>